<protein>
    <submittedName>
        <fullName evidence="1">4853_t:CDS:1</fullName>
    </submittedName>
</protein>
<gene>
    <name evidence="1" type="ORF">ACOLOM_LOCUS3820</name>
</gene>
<keyword evidence="2" id="KW-1185">Reference proteome</keyword>
<evidence type="ECO:0000313" key="1">
    <source>
        <dbReference type="EMBL" id="CAG8524893.1"/>
    </source>
</evidence>
<comment type="caution">
    <text evidence="1">The sequence shown here is derived from an EMBL/GenBank/DDBJ whole genome shotgun (WGS) entry which is preliminary data.</text>
</comment>
<dbReference type="EMBL" id="CAJVPT010005881">
    <property type="protein sequence ID" value="CAG8524893.1"/>
    <property type="molecule type" value="Genomic_DNA"/>
</dbReference>
<accession>A0ACA9LDX4</accession>
<proteinExistence type="predicted"/>
<reference evidence="1" key="1">
    <citation type="submission" date="2021-06" db="EMBL/GenBank/DDBJ databases">
        <authorList>
            <person name="Kallberg Y."/>
            <person name="Tangrot J."/>
            <person name="Rosling A."/>
        </authorList>
    </citation>
    <scope>NUCLEOTIDE SEQUENCE</scope>
    <source>
        <strain evidence="1">CL356</strain>
    </source>
</reference>
<dbReference type="Proteomes" id="UP000789525">
    <property type="component" value="Unassembled WGS sequence"/>
</dbReference>
<organism evidence="1 2">
    <name type="scientific">Acaulospora colombiana</name>
    <dbReference type="NCBI Taxonomy" id="27376"/>
    <lineage>
        <taxon>Eukaryota</taxon>
        <taxon>Fungi</taxon>
        <taxon>Fungi incertae sedis</taxon>
        <taxon>Mucoromycota</taxon>
        <taxon>Glomeromycotina</taxon>
        <taxon>Glomeromycetes</taxon>
        <taxon>Diversisporales</taxon>
        <taxon>Acaulosporaceae</taxon>
        <taxon>Acaulospora</taxon>
    </lineage>
</organism>
<name>A0ACA9LDX4_9GLOM</name>
<evidence type="ECO:0000313" key="2">
    <source>
        <dbReference type="Proteomes" id="UP000789525"/>
    </source>
</evidence>
<sequence>MAVSTHFPLYFFTLIFLVTFVITENLLVIASEQNKESEYLQLLERIKTEIEENSSIQNGGINIDPEISTELREWIAGVTKLCISGKVSSVFEELEPPREIIELINYIDNSGTRRKDQEKEIDVLKANIILDTIYDTVDRDLPYFRSEEDFSPYAPRYSPLQTILSSIVIRSQQTIDTYLSTSICTTTNETFHRLADKSIFYNSLSSGLSSSILTHDSKNFGFGKKTNVFVDTISTLSIQIHMIKSVASLANLDTNDDTVRTLVYLCIASNGIKNPLTKTARELAMMTMQRMVPNIPTSALKIINKQISMKLIEKKEGEEEFVNWVSTIPFAGKLAMFVCDSMATYGVGKTAKYLFCPSEKIRTEDTSKSSPNNNEL</sequence>